<protein>
    <submittedName>
        <fullName evidence="1">Uncharacterized protein</fullName>
    </submittedName>
</protein>
<organism evidence="1">
    <name type="scientific">Arundo donax</name>
    <name type="common">Giant reed</name>
    <name type="synonym">Donax arundinaceus</name>
    <dbReference type="NCBI Taxonomy" id="35708"/>
    <lineage>
        <taxon>Eukaryota</taxon>
        <taxon>Viridiplantae</taxon>
        <taxon>Streptophyta</taxon>
        <taxon>Embryophyta</taxon>
        <taxon>Tracheophyta</taxon>
        <taxon>Spermatophyta</taxon>
        <taxon>Magnoliopsida</taxon>
        <taxon>Liliopsida</taxon>
        <taxon>Poales</taxon>
        <taxon>Poaceae</taxon>
        <taxon>PACMAD clade</taxon>
        <taxon>Arundinoideae</taxon>
        <taxon>Arundineae</taxon>
        <taxon>Arundo</taxon>
    </lineage>
</organism>
<evidence type="ECO:0000313" key="1">
    <source>
        <dbReference type="EMBL" id="JAD27741.1"/>
    </source>
</evidence>
<reference evidence="1" key="2">
    <citation type="journal article" date="2015" name="Data Brief">
        <title>Shoot transcriptome of the giant reed, Arundo donax.</title>
        <authorList>
            <person name="Barrero R.A."/>
            <person name="Guerrero F.D."/>
            <person name="Moolhuijzen P."/>
            <person name="Goolsby J.A."/>
            <person name="Tidwell J."/>
            <person name="Bellgard S.E."/>
            <person name="Bellgard M.I."/>
        </authorList>
    </citation>
    <scope>NUCLEOTIDE SEQUENCE</scope>
    <source>
        <tissue evidence="1">Shoot tissue taken approximately 20 cm above the soil surface</tissue>
    </source>
</reference>
<accession>A0A0A8YP47</accession>
<reference evidence="1" key="1">
    <citation type="submission" date="2014-09" db="EMBL/GenBank/DDBJ databases">
        <authorList>
            <person name="Magalhaes I.L.F."/>
            <person name="Oliveira U."/>
            <person name="Santos F.R."/>
            <person name="Vidigal T.H.D.A."/>
            <person name="Brescovit A.D."/>
            <person name="Santos A.J."/>
        </authorList>
    </citation>
    <scope>NUCLEOTIDE SEQUENCE</scope>
    <source>
        <tissue evidence="1">Shoot tissue taken approximately 20 cm above the soil surface</tissue>
    </source>
</reference>
<name>A0A0A8YP47_ARUDO</name>
<proteinExistence type="predicted"/>
<sequence length="33" mass="3878">MSYRWIIKQQQPVGPLQLSLLIKGHQHLLHNSL</sequence>
<dbReference type="AlphaFoldDB" id="A0A0A8YP47"/>
<dbReference type="EMBL" id="GBRH01270154">
    <property type="protein sequence ID" value="JAD27741.1"/>
    <property type="molecule type" value="Transcribed_RNA"/>
</dbReference>